<evidence type="ECO:0000313" key="9">
    <source>
        <dbReference type="EMBL" id="CDW87611.1"/>
    </source>
</evidence>
<protein>
    <submittedName>
        <fullName evidence="9">Cell cycle checkpoint protein rad17-like</fullName>
    </submittedName>
</protein>
<dbReference type="Gene3D" id="1.10.8.60">
    <property type="match status" value="1"/>
</dbReference>
<evidence type="ECO:0000256" key="6">
    <source>
        <dbReference type="ARBA" id="ARBA00023242"/>
    </source>
</evidence>
<dbReference type="Pfam" id="PF03215">
    <property type="entry name" value="Rad17"/>
    <property type="match status" value="1"/>
</dbReference>
<feature type="compositionally biased region" description="Low complexity" evidence="8">
    <location>
        <begin position="63"/>
        <end position="89"/>
    </location>
</feature>
<keyword evidence="7" id="KW-0131">Cell cycle</keyword>
<keyword evidence="6" id="KW-0539">Nucleus</keyword>
<dbReference type="GO" id="GO:0000077">
    <property type="term" value="P:DNA damage checkpoint signaling"/>
    <property type="evidence" value="ECO:0007669"/>
    <property type="project" value="TreeGrafter"/>
</dbReference>
<evidence type="ECO:0000256" key="7">
    <source>
        <dbReference type="ARBA" id="ARBA00023306"/>
    </source>
</evidence>
<dbReference type="OMA" id="NIMERHI"/>
<dbReference type="Gene3D" id="3.40.50.300">
    <property type="entry name" value="P-loop containing nucleotide triphosphate hydrolases"/>
    <property type="match status" value="1"/>
</dbReference>
<gene>
    <name evidence="9" type="primary">Contig3277.g3502</name>
    <name evidence="9" type="ORF">STYLEM_16719</name>
</gene>
<name>A0A078AZT8_STYLE</name>
<proteinExistence type="inferred from homology"/>
<feature type="region of interest" description="Disordered" evidence="8">
    <location>
        <begin position="414"/>
        <end position="465"/>
    </location>
</feature>
<feature type="compositionally biased region" description="Polar residues" evidence="8">
    <location>
        <begin position="1"/>
        <end position="10"/>
    </location>
</feature>
<dbReference type="InterPro" id="IPR027417">
    <property type="entry name" value="P-loop_NTPase"/>
</dbReference>
<dbReference type="OrthoDB" id="312734at2759"/>
<dbReference type="InParanoid" id="A0A078AZT8"/>
<evidence type="ECO:0000256" key="2">
    <source>
        <dbReference type="ARBA" id="ARBA00006168"/>
    </source>
</evidence>
<evidence type="ECO:0000256" key="3">
    <source>
        <dbReference type="ARBA" id="ARBA00022741"/>
    </source>
</evidence>
<dbReference type="GO" id="GO:0005524">
    <property type="term" value="F:ATP binding"/>
    <property type="evidence" value="ECO:0007669"/>
    <property type="project" value="UniProtKB-KW"/>
</dbReference>
<sequence length="795" mass="91957">MKGNQNSASSKPGVFAGSSFIRRPTQATSKQREDDNEDYNNATDKQRQNQNTYNSQNDMMDVSDSSANRRQRSRNQQSNLSSSSGNANQINKQNTKKRKLQEIYEDNREDEITTIGESEELWTQKYIPTSLDELIIQKAKISEFERLLNEQTLKLIIFTGPTGSGKNTLINTYCNQNDIQLIRYKFQNESRYYDLEIDSGIRNFGQTYPSDLESLIYFIRTNVMVSSSNASAGLKRSRFASTKTTSTLGGDQPVHKPDDECQFQLSYRMNQEYGTSPIHQRKILVINGIPECLTMFTPRRFEFIRDFNQAVQNVVFSQNRTPLIIFTLSEQQERSMSFIVKIFGKEIVQQKDKAVAFFNLNPPTEKGMDKLLKNIAFSENLNQVNERLISEIRDQSNRDLRNAITTLQFKAAGKRKSEFMDRSKNSKQPKSNNRRNKVITEEDMQEEEKAVMSQKTTSAKEQKESFAKDNPYSIFHGLGKFLYNKRINPETQKIEQLSPSKMMRKNKPKLYFSHKDILNQIQLEPNSFCLYLHQNMLEFFNSVEDIANALDIFSLTDNLETRVPFNYDTHAQIKEFEEQNAILKSMSITECNLHVGGPKNSHLYQMQKPQFYDFTKNLRENRYQIRSMSKDQQILNNKLVSEDLLLRSQKEIVRNILPYMKQMNHPAINDVKEIATFSIYGHSGNSWNKNGNYDRSNLVGEDEARDNFFKEQEIEERLQNINKSKKTVGYGSTQSTTNVGNTVMLIEANSCYKAMTNNPKSAPQDFDDINDSELDLLLEDLELEEEISDSDNDMN</sequence>
<dbReference type="SUPFAM" id="SSF52540">
    <property type="entry name" value="P-loop containing nucleoside triphosphate hydrolases"/>
    <property type="match status" value="1"/>
</dbReference>
<evidence type="ECO:0000256" key="5">
    <source>
        <dbReference type="ARBA" id="ARBA00022840"/>
    </source>
</evidence>
<feature type="compositionally biased region" description="Polar residues" evidence="8">
    <location>
        <begin position="39"/>
        <end position="58"/>
    </location>
</feature>
<dbReference type="Proteomes" id="UP000039865">
    <property type="component" value="Unassembled WGS sequence"/>
</dbReference>
<dbReference type="GO" id="GO:0006281">
    <property type="term" value="P:DNA repair"/>
    <property type="evidence" value="ECO:0007669"/>
    <property type="project" value="InterPro"/>
</dbReference>
<dbReference type="EMBL" id="CCKQ01015770">
    <property type="protein sequence ID" value="CDW87611.1"/>
    <property type="molecule type" value="Genomic_DNA"/>
</dbReference>
<dbReference type="AlphaFoldDB" id="A0A078AZT8"/>
<feature type="compositionally biased region" description="Basic and acidic residues" evidence="8">
    <location>
        <begin position="415"/>
        <end position="424"/>
    </location>
</feature>
<dbReference type="PANTHER" id="PTHR12172">
    <property type="entry name" value="CELL CYCLE CHECKPOINT PROTEIN RAD17"/>
    <property type="match status" value="1"/>
</dbReference>
<keyword evidence="10" id="KW-1185">Reference proteome</keyword>
<dbReference type="InterPro" id="IPR004582">
    <property type="entry name" value="Checkpoint_prot_Rad17_Rad24"/>
</dbReference>
<keyword evidence="5" id="KW-0067">ATP-binding</keyword>
<evidence type="ECO:0000313" key="10">
    <source>
        <dbReference type="Proteomes" id="UP000039865"/>
    </source>
</evidence>
<comment type="subcellular location">
    <subcellularLocation>
        <location evidence="1">Nucleus</location>
    </subcellularLocation>
</comment>
<dbReference type="PANTHER" id="PTHR12172:SF0">
    <property type="entry name" value="CELL CYCLE CHECKPOINT PROTEIN RAD17"/>
    <property type="match status" value="1"/>
</dbReference>
<keyword evidence="4" id="KW-0227">DNA damage</keyword>
<organism evidence="9 10">
    <name type="scientific">Stylonychia lemnae</name>
    <name type="common">Ciliate</name>
    <dbReference type="NCBI Taxonomy" id="5949"/>
    <lineage>
        <taxon>Eukaryota</taxon>
        <taxon>Sar</taxon>
        <taxon>Alveolata</taxon>
        <taxon>Ciliophora</taxon>
        <taxon>Intramacronucleata</taxon>
        <taxon>Spirotrichea</taxon>
        <taxon>Stichotrichia</taxon>
        <taxon>Sporadotrichida</taxon>
        <taxon>Oxytrichidae</taxon>
        <taxon>Stylonychinae</taxon>
        <taxon>Stylonychia</taxon>
    </lineage>
</organism>
<evidence type="ECO:0000256" key="4">
    <source>
        <dbReference type="ARBA" id="ARBA00022763"/>
    </source>
</evidence>
<evidence type="ECO:0000256" key="8">
    <source>
        <dbReference type="SAM" id="MobiDB-lite"/>
    </source>
</evidence>
<keyword evidence="3" id="KW-0547">Nucleotide-binding</keyword>
<reference evidence="9 10" key="1">
    <citation type="submission" date="2014-06" db="EMBL/GenBank/DDBJ databases">
        <authorList>
            <person name="Swart Estienne"/>
        </authorList>
    </citation>
    <scope>NUCLEOTIDE SEQUENCE [LARGE SCALE GENOMIC DNA]</scope>
    <source>
        <strain evidence="9 10">130c</strain>
    </source>
</reference>
<evidence type="ECO:0000256" key="1">
    <source>
        <dbReference type="ARBA" id="ARBA00004123"/>
    </source>
</evidence>
<accession>A0A078AZT8</accession>
<dbReference type="GO" id="GO:0003682">
    <property type="term" value="F:chromatin binding"/>
    <property type="evidence" value="ECO:0007669"/>
    <property type="project" value="TreeGrafter"/>
</dbReference>
<dbReference type="Pfam" id="PF21960">
    <property type="entry name" value="RCF1-5-like_lid"/>
    <property type="match status" value="1"/>
</dbReference>
<dbReference type="GO" id="GO:0033314">
    <property type="term" value="P:mitotic DNA replication checkpoint signaling"/>
    <property type="evidence" value="ECO:0007669"/>
    <property type="project" value="TreeGrafter"/>
</dbReference>
<dbReference type="GO" id="GO:0005634">
    <property type="term" value="C:nucleus"/>
    <property type="evidence" value="ECO:0007669"/>
    <property type="project" value="UniProtKB-SubCell"/>
</dbReference>
<comment type="similarity">
    <text evidence="2">Belongs to the rad17/RAD24 family.</text>
</comment>
<feature type="region of interest" description="Disordered" evidence="8">
    <location>
        <begin position="1"/>
        <end position="100"/>
    </location>
</feature>
<dbReference type="GO" id="GO:0003689">
    <property type="term" value="F:DNA clamp loader activity"/>
    <property type="evidence" value="ECO:0007669"/>
    <property type="project" value="TreeGrafter"/>
</dbReference>